<feature type="region of interest" description="Disordered" evidence="1">
    <location>
        <begin position="140"/>
        <end position="188"/>
    </location>
</feature>
<accession>A0A7S1X273</accession>
<organism evidence="2">
    <name type="scientific">Tetraselmis chuii</name>
    <dbReference type="NCBI Taxonomy" id="63592"/>
    <lineage>
        <taxon>Eukaryota</taxon>
        <taxon>Viridiplantae</taxon>
        <taxon>Chlorophyta</taxon>
        <taxon>core chlorophytes</taxon>
        <taxon>Chlorodendrophyceae</taxon>
        <taxon>Chlorodendrales</taxon>
        <taxon>Chlorodendraceae</taxon>
        <taxon>Tetraselmis</taxon>
    </lineage>
</organism>
<reference evidence="2" key="1">
    <citation type="submission" date="2021-01" db="EMBL/GenBank/DDBJ databases">
        <authorList>
            <person name="Corre E."/>
            <person name="Pelletier E."/>
            <person name="Niang G."/>
            <person name="Scheremetjew M."/>
            <person name="Finn R."/>
            <person name="Kale V."/>
            <person name="Holt S."/>
            <person name="Cochrane G."/>
            <person name="Meng A."/>
            <person name="Brown T."/>
            <person name="Cohen L."/>
        </authorList>
    </citation>
    <scope>NUCLEOTIDE SEQUENCE</scope>
    <source>
        <strain evidence="2">PLY429</strain>
    </source>
</reference>
<sequence length="360" mass="38046">MAVADFDLAAYLQEDGDAWSLDGWDLAGTVPSARASDTGAHLASEGAAGSKADAAPLLLDDRLLDELFGGSFINPHTPTPTAPQNQHASFTPDISDCTTGGALGDSRVSEGRPGTSNKMDALQQQLNALQQQQQRLQIPGDISQPGAPLQAPAKLDGSPPVGIELPSSRQQQSQQQGGSRKRRAEDPNVLEMARKLLEARGAEQEAQLVTETGALCADNHRLISYLKQLGEKLNKARTENGLLKRMVAETSGAQACAMQAEHQASQVVEPARKRLLLGITHSVADKVSALSVQHQVDRRDGAPLPCLRSTPPTAHKTEQVPAEAPATPTPTRQTGGGGSVNALVDLLRIMQSMQKAAPKA</sequence>
<gene>
    <name evidence="2" type="ORF">TCHU04912_LOCUS7396</name>
</gene>
<name>A0A7S1X273_9CHLO</name>
<feature type="compositionally biased region" description="Low complexity" evidence="1">
    <location>
        <begin position="167"/>
        <end position="178"/>
    </location>
</feature>
<evidence type="ECO:0000256" key="1">
    <source>
        <dbReference type="SAM" id="MobiDB-lite"/>
    </source>
</evidence>
<dbReference type="EMBL" id="HBGG01014549">
    <property type="protein sequence ID" value="CAD9205160.1"/>
    <property type="molecule type" value="Transcribed_RNA"/>
</dbReference>
<feature type="region of interest" description="Disordered" evidence="1">
    <location>
        <begin position="77"/>
        <end position="117"/>
    </location>
</feature>
<evidence type="ECO:0000313" key="2">
    <source>
        <dbReference type="EMBL" id="CAD9205160.1"/>
    </source>
</evidence>
<feature type="compositionally biased region" description="Low complexity" evidence="1">
    <location>
        <begin position="321"/>
        <end position="333"/>
    </location>
</feature>
<protein>
    <submittedName>
        <fullName evidence="2">Uncharacterized protein</fullName>
    </submittedName>
</protein>
<proteinExistence type="predicted"/>
<feature type="region of interest" description="Disordered" evidence="1">
    <location>
        <begin position="300"/>
        <end position="339"/>
    </location>
</feature>
<dbReference type="AlphaFoldDB" id="A0A7S1X273"/>